<organism evidence="1 2">
    <name type="scientific">Coemansia nantahalensis</name>
    <dbReference type="NCBI Taxonomy" id="2789366"/>
    <lineage>
        <taxon>Eukaryota</taxon>
        <taxon>Fungi</taxon>
        <taxon>Fungi incertae sedis</taxon>
        <taxon>Zoopagomycota</taxon>
        <taxon>Kickxellomycotina</taxon>
        <taxon>Kickxellomycetes</taxon>
        <taxon>Kickxellales</taxon>
        <taxon>Kickxellaceae</taxon>
        <taxon>Coemansia</taxon>
    </lineage>
</organism>
<keyword evidence="2" id="KW-1185">Reference proteome</keyword>
<evidence type="ECO:0000313" key="2">
    <source>
        <dbReference type="Proteomes" id="UP001140234"/>
    </source>
</evidence>
<comment type="caution">
    <text evidence="1">The sequence shown here is derived from an EMBL/GenBank/DDBJ whole genome shotgun (WGS) entry which is preliminary data.</text>
</comment>
<dbReference type="Proteomes" id="UP001140234">
    <property type="component" value="Unassembled WGS sequence"/>
</dbReference>
<sequence length="464" mass="53000">MSGFLKVLSRQRSQVDMGAAGAGRESITTQFDKGRLDTCGVYRSLSPNEENLLADLWKRILSDMDKPLEAVECDAIVRPIEYDAEAETKKAKETQELSPFEVFSGCMFNETVADKCRELGTRSESAAGGELVPPYESQIRDGTLRSALWAVIREDHPDVLLLRFLRARKWDLDRAYRMAIAAVKWRIQERVEEIIWYGDVHNDASLMWKGVSYAHGKDRLGQPVVWSGSCLHHQKDQSYPQLKRYLIWMMETLRQLLHTPIERVCLIMDLTDHSNANMDWPFVKTFIKFLEAYYPECLGICIVYNGPWWFSGVWKLISPLLDPVVAAKVQFVQRPEGLLRFIAADELLATRGGKNEYKYEYVGPAADENKLMFDKEGRAAATAALRELQDQFVQASKDWTAAKDDGDRDAFAAASARRVELSNQITRAAHELDKYTRARHIYNRTGVLQHGAVDWSKQREPGRK</sequence>
<protein>
    <submittedName>
        <fullName evidence="1">Phosphatidylinositol transfer protein csr1</fullName>
    </submittedName>
</protein>
<reference evidence="1" key="1">
    <citation type="submission" date="2022-07" db="EMBL/GenBank/DDBJ databases">
        <title>Phylogenomic reconstructions and comparative analyses of Kickxellomycotina fungi.</title>
        <authorList>
            <person name="Reynolds N.K."/>
            <person name="Stajich J.E."/>
            <person name="Barry K."/>
            <person name="Grigoriev I.V."/>
            <person name="Crous P."/>
            <person name="Smith M.E."/>
        </authorList>
    </citation>
    <scope>NUCLEOTIDE SEQUENCE</scope>
    <source>
        <strain evidence="1">CBS 109366</strain>
    </source>
</reference>
<gene>
    <name evidence="1" type="primary">CSR1_1</name>
    <name evidence="1" type="ORF">IWQ57_000627</name>
</gene>
<proteinExistence type="predicted"/>
<dbReference type="EMBL" id="JANBUJ010000058">
    <property type="protein sequence ID" value="KAJ2774866.1"/>
    <property type="molecule type" value="Genomic_DNA"/>
</dbReference>
<name>A0ACC1K767_9FUNG</name>
<accession>A0ACC1K767</accession>
<evidence type="ECO:0000313" key="1">
    <source>
        <dbReference type="EMBL" id="KAJ2774866.1"/>
    </source>
</evidence>